<evidence type="ECO:0000313" key="3">
    <source>
        <dbReference type="Proteomes" id="UP000053144"/>
    </source>
</evidence>
<feature type="region of interest" description="Disordered" evidence="1">
    <location>
        <begin position="1"/>
        <end position="38"/>
    </location>
</feature>
<proteinExistence type="predicted"/>
<dbReference type="Gramene" id="KOM49562">
    <property type="protein sequence ID" value="KOM49562"/>
    <property type="gene ID" value="LR48_Vigan08g038900"/>
</dbReference>
<accession>A0A0L9V3S3</accession>
<sequence length="145" mass="17239">MIATTNLPTLAPVRENTQKPNHRENQNRAAVRKPWRESSSPSFISTCNHNQTCKQTQKQKRAISIRKFWCEKRRKHFPILTARRQRHKEKPFPMVAVKTGATIMIAAAFAKMQRRQWWPVRLELAALVRWWLTARWLKGIIEEER</sequence>
<reference evidence="3" key="1">
    <citation type="journal article" date="2015" name="Proc. Natl. Acad. Sci. U.S.A.">
        <title>Genome sequencing of adzuki bean (Vigna angularis) provides insight into high starch and low fat accumulation and domestication.</title>
        <authorList>
            <person name="Yang K."/>
            <person name="Tian Z."/>
            <person name="Chen C."/>
            <person name="Luo L."/>
            <person name="Zhao B."/>
            <person name="Wang Z."/>
            <person name="Yu L."/>
            <person name="Li Y."/>
            <person name="Sun Y."/>
            <person name="Li W."/>
            <person name="Chen Y."/>
            <person name="Li Y."/>
            <person name="Zhang Y."/>
            <person name="Ai D."/>
            <person name="Zhao J."/>
            <person name="Shang C."/>
            <person name="Ma Y."/>
            <person name="Wu B."/>
            <person name="Wang M."/>
            <person name="Gao L."/>
            <person name="Sun D."/>
            <person name="Zhang P."/>
            <person name="Guo F."/>
            <person name="Wang W."/>
            <person name="Li Y."/>
            <person name="Wang J."/>
            <person name="Varshney R.K."/>
            <person name="Wang J."/>
            <person name="Ling H.Q."/>
            <person name="Wan P."/>
        </authorList>
    </citation>
    <scope>NUCLEOTIDE SEQUENCE</scope>
    <source>
        <strain evidence="3">cv. Jingnong 6</strain>
    </source>
</reference>
<organism evidence="2 3">
    <name type="scientific">Phaseolus angularis</name>
    <name type="common">Azuki bean</name>
    <name type="synonym">Vigna angularis</name>
    <dbReference type="NCBI Taxonomy" id="3914"/>
    <lineage>
        <taxon>Eukaryota</taxon>
        <taxon>Viridiplantae</taxon>
        <taxon>Streptophyta</taxon>
        <taxon>Embryophyta</taxon>
        <taxon>Tracheophyta</taxon>
        <taxon>Spermatophyta</taxon>
        <taxon>Magnoliopsida</taxon>
        <taxon>eudicotyledons</taxon>
        <taxon>Gunneridae</taxon>
        <taxon>Pentapetalae</taxon>
        <taxon>rosids</taxon>
        <taxon>fabids</taxon>
        <taxon>Fabales</taxon>
        <taxon>Fabaceae</taxon>
        <taxon>Papilionoideae</taxon>
        <taxon>50 kb inversion clade</taxon>
        <taxon>NPAAA clade</taxon>
        <taxon>indigoferoid/millettioid clade</taxon>
        <taxon>Phaseoleae</taxon>
        <taxon>Vigna</taxon>
    </lineage>
</organism>
<protein>
    <submittedName>
        <fullName evidence="2">Uncharacterized protein</fullName>
    </submittedName>
</protein>
<gene>
    <name evidence="2" type="ORF">LR48_Vigan08g038900</name>
</gene>
<name>A0A0L9V3S3_PHAAN</name>
<evidence type="ECO:0000313" key="2">
    <source>
        <dbReference type="EMBL" id="KOM49562.1"/>
    </source>
</evidence>
<dbReference type="Proteomes" id="UP000053144">
    <property type="component" value="Chromosome 8"/>
</dbReference>
<dbReference type="AlphaFoldDB" id="A0A0L9V3S3"/>
<dbReference type="EMBL" id="CM003378">
    <property type="protein sequence ID" value="KOM49562.1"/>
    <property type="molecule type" value="Genomic_DNA"/>
</dbReference>
<evidence type="ECO:0000256" key="1">
    <source>
        <dbReference type="SAM" id="MobiDB-lite"/>
    </source>
</evidence>